<reference evidence="1" key="1">
    <citation type="submission" date="2022-03" db="EMBL/GenBank/DDBJ databases">
        <title>Brevibacterium spongiae sp. nov., isolated from marine sponge.</title>
        <authorList>
            <person name="Li Z."/>
            <person name="Zhang M."/>
        </authorList>
    </citation>
    <scope>NUCLEOTIDE SEQUENCE</scope>
    <source>
        <strain evidence="1">WHS-Z9</strain>
    </source>
</reference>
<name>A0ABY5ST79_9MICO</name>
<gene>
    <name evidence="1" type="ORF">L1F31_08940</name>
</gene>
<evidence type="ECO:0000313" key="2">
    <source>
        <dbReference type="Proteomes" id="UP001064879"/>
    </source>
</evidence>
<evidence type="ECO:0000313" key="1">
    <source>
        <dbReference type="EMBL" id="UVI37752.1"/>
    </source>
</evidence>
<dbReference type="Proteomes" id="UP001064879">
    <property type="component" value="Chromosome"/>
</dbReference>
<proteinExistence type="predicted"/>
<organism evidence="1 2">
    <name type="scientific">Brevibacterium spongiae</name>
    <dbReference type="NCBI Taxonomy" id="2909672"/>
    <lineage>
        <taxon>Bacteria</taxon>
        <taxon>Bacillati</taxon>
        <taxon>Actinomycetota</taxon>
        <taxon>Actinomycetes</taxon>
        <taxon>Micrococcales</taxon>
        <taxon>Brevibacteriaceae</taxon>
        <taxon>Brevibacterium</taxon>
    </lineage>
</organism>
<dbReference type="RefSeq" id="WP_265420287.1">
    <property type="nucleotide sequence ID" value="NZ_CP093443.1"/>
</dbReference>
<keyword evidence="2" id="KW-1185">Reference proteome</keyword>
<protein>
    <submittedName>
        <fullName evidence="1">Uncharacterized protein</fullName>
    </submittedName>
</protein>
<sequence length="172" mass="19367">MTDEFTDPDAQYDTIRMFPDYADTVLWFDGPVDYCDTGLTAALVSDLERWEKSFYESRTDDFEFVSRAAGVAHEEEGLRLAERVSAEVGPRFVITCDSIEDRYGQVTLRATSPSENPTAEAAFRRLRQERMAEDMRMAEILAESDGTITAYAPLSGATFELSPRSDHPQNEA</sequence>
<dbReference type="EMBL" id="CP093443">
    <property type="protein sequence ID" value="UVI37752.1"/>
    <property type="molecule type" value="Genomic_DNA"/>
</dbReference>
<accession>A0ABY5ST79</accession>